<evidence type="ECO:0000313" key="3">
    <source>
        <dbReference type="EMBL" id="BDM68965.1"/>
    </source>
</evidence>
<evidence type="ECO:0000313" key="4">
    <source>
        <dbReference type="Proteomes" id="UP001059597"/>
    </source>
</evidence>
<evidence type="ECO:0000256" key="2">
    <source>
        <dbReference type="SAM" id="Phobius"/>
    </source>
</evidence>
<feature type="region of interest" description="Disordered" evidence="1">
    <location>
        <begin position="1"/>
        <end position="31"/>
    </location>
</feature>
<feature type="compositionally biased region" description="Basic residues" evidence="1">
    <location>
        <begin position="16"/>
        <end position="30"/>
    </location>
</feature>
<keyword evidence="2" id="KW-0812">Transmembrane</keyword>
<organism evidence="3 4">
    <name type="scientific">Streptomyces nigrescens</name>
    <dbReference type="NCBI Taxonomy" id="1920"/>
    <lineage>
        <taxon>Bacteria</taxon>
        <taxon>Bacillati</taxon>
        <taxon>Actinomycetota</taxon>
        <taxon>Actinomycetes</taxon>
        <taxon>Kitasatosporales</taxon>
        <taxon>Streptomycetaceae</taxon>
        <taxon>Streptomyces</taxon>
    </lineage>
</organism>
<sequence>MRRPHGHGRGCPQPTARHHASPRCGVRHPRTTALRPGLQLARLPGAVLVTHRAPRTGLLRRVLLSVLVTNLLLLFLALVVYLGRHAGT</sequence>
<proteinExistence type="predicted"/>
<evidence type="ECO:0000256" key="1">
    <source>
        <dbReference type="SAM" id="MobiDB-lite"/>
    </source>
</evidence>
<accession>A0ABM7ZRF0</accession>
<feature type="transmembrane region" description="Helical" evidence="2">
    <location>
        <begin position="62"/>
        <end position="82"/>
    </location>
</feature>
<gene>
    <name evidence="3" type="ORF">HEK616_24520</name>
</gene>
<keyword evidence="2" id="KW-1133">Transmembrane helix</keyword>
<protein>
    <submittedName>
        <fullName evidence="3">Uncharacterized protein</fullName>
    </submittedName>
</protein>
<dbReference type="Proteomes" id="UP001059597">
    <property type="component" value="Chromosome"/>
</dbReference>
<reference evidence="3" key="1">
    <citation type="submission" date="2022-06" db="EMBL/GenBank/DDBJ databases">
        <title>Complete genome sequence of Streptomyces nigrescens HEK616.</title>
        <authorList>
            <person name="Asamizu S."/>
            <person name="Onaka H."/>
        </authorList>
    </citation>
    <scope>NUCLEOTIDE SEQUENCE</scope>
    <source>
        <strain evidence="3">HEK616</strain>
    </source>
</reference>
<name>A0ABM7ZRF0_STRNI</name>
<dbReference type="EMBL" id="AP026073">
    <property type="protein sequence ID" value="BDM68965.1"/>
    <property type="molecule type" value="Genomic_DNA"/>
</dbReference>
<keyword evidence="2" id="KW-0472">Membrane</keyword>
<keyword evidence="4" id="KW-1185">Reference proteome</keyword>